<evidence type="ECO:0000256" key="1">
    <source>
        <dbReference type="SAM" id="MobiDB-lite"/>
    </source>
</evidence>
<proteinExistence type="predicted"/>
<protein>
    <submittedName>
        <fullName evidence="2">Uncharacterized protein</fullName>
    </submittedName>
</protein>
<accession>A0ABQ5GCS8</accession>
<organism evidence="2 3">
    <name type="scientific">Tanacetum coccineum</name>
    <dbReference type="NCBI Taxonomy" id="301880"/>
    <lineage>
        <taxon>Eukaryota</taxon>
        <taxon>Viridiplantae</taxon>
        <taxon>Streptophyta</taxon>
        <taxon>Embryophyta</taxon>
        <taxon>Tracheophyta</taxon>
        <taxon>Spermatophyta</taxon>
        <taxon>Magnoliopsida</taxon>
        <taxon>eudicotyledons</taxon>
        <taxon>Gunneridae</taxon>
        <taxon>Pentapetalae</taxon>
        <taxon>asterids</taxon>
        <taxon>campanulids</taxon>
        <taxon>Asterales</taxon>
        <taxon>Asteraceae</taxon>
        <taxon>Asteroideae</taxon>
        <taxon>Anthemideae</taxon>
        <taxon>Anthemidinae</taxon>
        <taxon>Tanacetum</taxon>
    </lineage>
</organism>
<sequence length="139" mass="15073">MEGKTMREDKGMDFTGGKGGKEGGEHSKRAEVGDNGMVGNIEKRSMKWGTRARIQEDRYGRQRGGGRVGSQAGGGAGGEREMGRGRGGKRGRERGRECIEGRRWVKGRGGGGEKQAGEEIKFIRGERAGMGDGDRMRTR</sequence>
<gene>
    <name evidence="2" type="ORF">Tco_1032272</name>
</gene>
<evidence type="ECO:0000313" key="3">
    <source>
        <dbReference type="Proteomes" id="UP001151760"/>
    </source>
</evidence>
<evidence type="ECO:0000313" key="2">
    <source>
        <dbReference type="EMBL" id="GJT72986.1"/>
    </source>
</evidence>
<dbReference type="Proteomes" id="UP001151760">
    <property type="component" value="Unassembled WGS sequence"/>
</dbReference>
<comment type="caution">
    <text evidence="2">The sequence shown here is derived from an EMBL/GenBank/DDBJ whole genome shotgun (WGS) entry which is preliminary data.</text>
</comment>
<feature type="compositionally biased region" description="Gly residues" evidence="1">
    <location>
        <begin position="62"/>
        <end position="77"/>
    </location>
</feature>
<reference evidence="2" key="2">
    <citation type="submission" date="2022-01" db="EMBL/GenBank/DDBJ databases">
        <authorList>
            <person name="Yamashiro T."/>
            <person name="Shiraishi A."/>
            <person name="Satake H."/>
            <person name="Nakayama K."/>
        </authorList>
    </citation>
    <scope>NUCLEOTIDE SEQUENCE</scope>
</reference>
<feature type="region of interest" description="Disordered" evidence="1">
    <location>
        <begin position="1"/>
        <end position="139"/>
    </location>
</feature>
<feature type="compositionally biased region" description="Basic and acidic residues" evidence="1">
    <location>
        <begin position="115"/>
        <end position="139"/>
    </location>
</feature>
<feature type="compositionally biased region" description="Basic and acidic residues" evidence="1">
    <location>
        <begin position="1"/>
        <end position="12"/>
    </location>
</feature>
<feature type="compositionally biased region" description="Basic and acidic residues" evidence="1">
    <location>
        <begin position="19"/>
        <end position="32"/>
    </location>
</feature>
<name>A0ABQ5GCS8_9ASTR</name>
<feature type="compositionally biased region" description="Basic and acidic residues" evidence="1">
    <location>
        <begin position="94"/>
        <end position="103"/>
    </location>
</feature>
<keyword evidence="3" id="KW-1185">Reference proteome</keyword>
<reference evidence="2" key="1">
    <citation type="journal article" date="2022" name="Int. J. Mol. Sci.">
        <title>Draft Genome of Tanacetum Coccineum: Genomic Comparison of Closely Related Tanacetum-Family Plants.</title>
        <authorList>
            <person name="Yamashiro T."/>
            <person name="Shiraishi A."/>
            <person name="Nakayama K."/>
            <person name="Satake H."/>
        </authorList>
    </citation>
    <scope>NUCLEOTIDE SEQUENCE</scope>
</reference>
<dbReference type="EMBL" id="BQNB010018310">
    <property type="protein sequence ID" value="GJT72986.1"/>
    <property type="molecule type" value="Genomic_DNA"/>
</dbReference>